<keyword evidence="9 17" id="KW-0408">Iron</keyword>
<evidence type="ECO:0000256" key="4">
    <source>
        <dbReference type="ARBA" id="ARBA00022475"/>
    </source>
</evidence>
<feature type="transmembrane region" description="Helical" evidence="17">
    <location>
        <begin position="451"/>
        <end position="473"/>
    </location>
</feature>
<feature type="transmembrane region" description="Helical" evidence="17">
    <location>
        <begin position="485"/>
        <end position="511"/>
    </location>
</feature>
<dbReference type="InterPro" id="IPR011640">
    <property type="entry name" value="Fe2_transport_prot_B_C"/>
</dbReference>
<dbReference type="GO" id="GO:0015093">
    <property type="term" value="F:ferrous iron transmembrane transporter activity"/>
    <property type="evidence" value="ECO:0007669"/>
    <property type="project" value="UniProtKB-UniRule"/>
</dbReference>
<feature type="binding site" evidence="15">
    <location>
        <begin position="32"/>
        <end position="36"/>
    </location>
    <ligand>
        <name>GTP</name>
        <dbReference type="ChEBI" id="CHEBI:37565"/>
        <label>1</label>
    </ligand>
</feature>
<evidence type="ECO:0000256" key="15">
    <source>
        <dbReference type="PIRSR" id="PIRSR603373-1"/>
    </source>
</evidence>
<evidence type="ECO:0000256" key="12">
    <source>
        <dbReference type="ARBA" id="ARBA00023136"/>
    </source>
</evidence>
<accession>A0A1I7G8R8</accession>
<feature type="transmembrane region" description="Helical" evidence="17">
    <location>
        <begin position="347"/>
        <end position="367"/>
    </location>
</feature>
<name>A0A1I7G8R8_9BACL</name>
<keyword evidence="10" id="KW-0406">Ion transport</keyword>
<evidence type="ECO:0000256" key="17">
    <source>
        <dbReference type="RuleBase" id="RU362098"/>
    </source>
</evidence>
<organism evidence="20 21">
    <name type="scientific">Alicyclobacillus macrosporangiidus</name>
    <dbReference type="NCBI Taxonomy" id="392015"/>
    <lineage>
        <taxon>Bacteria</taxon>
        <taxon>Bacillati</taxon>
        <taxon>Bacillota</taxon>
        <taxon>Bacilli</taxon>
        <taxon>Bacillales</taxon>
        <taxon>Alicyclobacillaceae</taxon>
        <taxon>Alicyclobacillus</taxon>
    </lineage>
</organism>
<keyword evidence="4" id="KW-1003">Cell membrane</keyword>
<evidence type="ECO:0000256" key="9">
    <source>
        <dbReference type="ARBA" id="ARBA00023004"/>
    </source>
</evidence>
<feature type="binding site" evidence="15">
    <location>
        <begin position="55"/>
        <end position="58"/>
    </location>
    <ligand>
        <name>GTP</name>
        <dbReference type="ChEBI" id="CHEBI:37565"/>
        <label>1</label>
    </ligand>
</feature>
<dbReference type="RefSeq" id="WP_074949425.1">
    <property type="nucleotide sequence ID" value="NZ_FPBV01000002.1"/>
</dbReference>
<dbReference type="NCBIfam" id="TIGR00231">
    <property type="entry name" value="small_GTP"/>
    <property type="match status" value="1"/>
</dbReference>
<feature type="binding site" evidence="16">
    <location>
        <position position="22"/>
    </location>
    <ligand>
        <name>Mg(2+)</name>
        <dbReference type="ChEBI" id="CHEBI:18420"/>
        <label>1</label>
    </ligand>
</feature>
<dbReference type="GO" id="GO:0046872">
    <property type="term" value="F:metal ion binding"/>
    <property type="evidence" value="ECO:0007669"/>
    <property type="project" value="UniProtKB-KW"/>
</dbReference>
<feature type="domain" description="FeoB-type G" evidence="19">
    <location>
        <begin position="1"/>
        <end position="164"/>
    </location>
</feature>
<dbReference type="GO" id="GO:0005525">
    <property type="term" value="F:GTP binding"/>
    <property type="evidence" value="ECO:0007669"/>
    <property type="project" value="UniProtKB-KW"/>
</dbReference>
<dbReference type="Gene3D" id="3.40.50.300">
    <property type="entry name" value="P-loop containing nucleotide triphosphate hydrolases"/>
    <property type="match status" value="1"/>
</dbReference>
<feature type="transmembrane region" description="Helical" evidence="17">
    <location>
        <begin position="379"/>
        <end position="399"/>
    </location>
</feature>
<evidence type="ECO:0000256" key="5">
    <source>
        <dbReference type="ARBA" id="ARBA00022496"/>
    </source>
</evidence>
<keyword evidence="6 17" id="KW-0812">Transmembrane</keyword>
<dbReference type="PROSITE" id="PS51711">
    <property type="entry name" value="G_FEOB"/>
    <property type="match status" value="1"/>
</dbReference>
<dbReference type="InterPro" id="IPR003373">
    <property type="entry name" value="Fe2_transport_prot-B"/>
</dbReference>
<feature type="binding site" evidence="16">
    <location>
        <position position="19"/>
    </location>
    <ligand>
        <name>Mg(2+)</name>
        <dbReference type="ChEBI" id="CHEBI:18420"/>
        <label>2</label>
    </ligand>
</feature>
<dbReference type="InterPro" id="IPR027417">
    <property type="entry name" value="P-loop_NTPase"/>
</dbReference>
<evidence type="ECO:0000313" key="21">
    <source>
        <dbReference type="Proteomes" id="UP000183508"/>
    </source>
</evidence>
<dbReference type="CDD" id="cd01879">
    <property type="entry name" value="FeoB"/>
    <property type="match status" value="1"/>
</dbReference>
<dbReference type="GO" id="GO:0005886">
    <property type="term" value="C:plasma membrane"/>
    <property type="evidence" value="ECO:0007669"/>
    <property type="project" value="UniProtKB-SubCell"/>
</dbReference>
<evidence type="ECO:0000256" key="18">
    <source>
        <dbReference type="SAM" id="MobiDB-lite"/>
    </source>
</evidence>
<keyword evidence="8 17" id="KW-1133">Transmembrane helix</keyword>
<evidence type="ECO:0000256" key="16">
    <source>
        <dbReference type="PIRSR" id="PIRSR603373-2"/>
    </source>
</evidence>
<comment type="similarity">
    <text evidence="17">Belongs to the TRAFAC class TrmE-Era-EngA-EngB-Septin-like GTPase superfamily. FeoB GTPase (TC 9.A.8) family.</text>
</comment>
<feature type="transmembrane region" description="Helical" evidence="17">
    <location>
        <begin position="670"/>
        <end position="689"/>
    </location>
</feature>
<dbReference type="InterPro" id="IPR030389">
    <property type="entry name" value="G_FEOB_dom"/>
</dbReference>
<keyword evidence="5 17" id="KW-0410">Iron transport</keyword>
<dbReference type="InterPro" id="IPR050860">
    <property type="entry name" value="FeoB_GTPase"/>
</dbReference>
<dbReference type="InterPro" id="IPR011642">
    <property type="entry name" value="Gate_dom"/>
</dbReference>
<evidence type="ECO:0000256" key="10">
    <source>
        <dbReference type="ARBA" id="ARBA00023065"/>
    </source>
</evidence>
<dbReference type="InterPro" id="IPR005225">
    <property type="entry name" value="Small_GTP-bd"/>
</dbReference>
<dbReference type="Gene3D" id="1.10.287.1770">
    <property type="match status" value="1"/>
</dbReference>
<dbReference type="PANTHER" id="PTHR43185">
    <property type="entry name" value="FERROUS IRON TRANSPORT PROTEIN B"/>
    <property type="match status" value="1"/>
</dbReference>
<comment type="subcellular location">
    <subcellularLocation>
        <location evidence="2 17">Cell membrane</location>
        <topology evidence="2 17">Multi-pass membrane protein</topology>
    </subcellularLocation>
</comment>
<feature type="region of interest" description="Disordered" evidence="18">
    <location>
        <begin position="209"/>
        <end position="233"/>
    </location>
</feature>
<keyword evidence="21" id="KW-1185">Reference proteome</keyword>
<keyword evidence="16" id="KW-0479">Metal-binding</keyword>
<evidence type="ECO:0000256" key="6">
    <source>
        <dbReference type="ARBA" id="ARBA00022692"/>
    </source>
</evidence>
<feature type="transmembrane region" description="Helical" evidence="17">
    <location>
        <begin position="580"/>
        <end position="599"/>
    </location>
</feature>
<feature type="transmembrane region" description="Helical" evidence="17">
    <location>
        <begin position="406"/>
        <end position="431"/>
    </location>
</feature>
<feature type="binding site" evidence="16">
    <location>
        <position position="21"/>
    </location>
    <ligand>
        <name>Mg(2+)</name>
        <dbReference type="ChEBI" id="CHEBI:18420"/>
        <label>2</label>
    </ligand>
</feature>
<feature type="binding site" evidence="15">
    <location>
        <begin position="7"/>
        <end position="14"/>
    </location>
    <ligand>
        <name>GTP</name>
        <dbReference type="ChEBI" id="CHEBI:37565"/>
        <label>1</label>
    </ligand>
</feature>
<feature type="transmembrane region" description="Helical" evidence="17">
    <location>
        <begin position="701"/>
        <end position="720"/>
    </location>
</feature>
<dbReference type="Proteomes" id="UP000183508">
    <property type="component" value="Unassembled WGS sequence"/>
</dbReference>
<dbReference type="Pfam" id="PF02421">
    <property type="entry name" value="FeoB_N"/>
    <property type="match status" value="1"/>
</dbReference>
<evidence type="ECO:0000259" key="19">
    <source>
        <dbReference type="PROSITE" id="PS51711"/>
    </source>
</evidence>
<feature type="binding site" evidence="16">
    <location>
        <position position="18"/>
    </location>
    <ligand>
        <name>Mg(2+)</name>
        <dbReference type="ChEBI" id="CHEBI:18420"/>
        <label>2</label>
    </ligand>
</feature>
<evidence type="ECO:0000256" key="1">
    <source>
        <dbReference type="ARBA" id="ARBA00003926"/>
    </source>
</evidence>
<evidence type="ECO:0000256" key="14">
    <source>
        <dbReference type="NCBIfam" id="TIGR00437"/>
    </source>
</evidence>
<dbReference type="InterPro" id="IPR006073">
    <property type="entry name" value="GTP-bd"/>
</dbReference>
<dbReference type="NCBIfam" id="TIGR00437">
    <property type="entry name" value="feoB"/>
    <property type="match status" value="1"/>
</dbReference>
<sequence length="728" mass="78829">MRIALVGNPNVGKTTLFNALTGAHQEVANWPGTTVEYVIGKIRTSEAGEDLELVDLPGTYALTAYARDERVTRNFLLYEPYDAVIVVVNASSLERNLFLALEVLELTPHVVVALNMVDVAREQGITVYADELSRRLGVPVVPTVASHGTGLAELVAWVRRIGRRRVVPLHTWVVPYPAELREVLEPLAAALAEAALAEAARNAGTLNAAAGAASSGGGPADRGAPGGRTPAGAGRFRPEWVALRLLQGDEEITREVRVVPQGQRAARLALSCCAQSAGIDVELGDEAVALDPALLAKVRAQYEAFELQIADAKYNHISRLVDECVQRQPLAKQTITERLDAVLLHPFWGYPAMAAVFFAAFWLSFVVSAPLSDWVSNGITWLGQWAARGMAALGAPAFLQSLVVDGVFAGVGAVLSFVPYMTIFFAIYQLLQDSGYMARASVLVDRWMQSIGLHGKGFFALVSAYGCNVPAMAATRVMENHRDRLLACLVIPFIPCNARLGVMAVMTAAFFPGTRGAFVMMALLLISAGVVAGASVLYRKTVLPTDPAPLLIELPDYHVPSLRNLAIPTWHRVWMFVSRIWKFLLWATLATWALTYFPVGAPVDQSYAARLGHLLAPVGQLYGFDWRLMIAIVFGFVAKETTLSTLGVLYGAGADGASLPHLLAQSMTPLVAFTYLVVYMLYIPCLSTVIQMHRESGSWKWTAAGMAVNVGVAFSLGLVLERLLWLFG</sequence>
<keyword evidence="16" id="KW-0460">Magnesium</keyword>
<evidence type="ECO:0000256" key="8">
    <source>
        <dbReference type="ARBA" id="ARBA00022989"/>
    </source>
</evidence>
<reference evidence="21" key="1">
    <citation type="submission" date="2016-10" db="EMBL/GenBank/DDBJ databases">
        <authorList>
            <person name="Varghese N."/>
        </authorList>
    </citation>
    <scope>NUCLEOTIDE SEQUENCE [LARGE SCALE GENOMIC DNA]</scope>
    <source>
        <strain evidence="21">DSM 17980</strain>
    </source>
</reference>
<proteinExistence type="inferred from homology"/>
<keyword evidence="7 15" id="KW-0547">Nucleotide-binding</keyword>
<evidence type="ECO:0000256" key="3">
    <source>
        <dbReference type="ARBA" id="ARBA00022448"/>
    </source>
</evidence>
<protein>
    <recommendedName>
        <fullName evidence="13 14">Ferrous iron transport protein B</fullName>
    </recommendedName>
</protein>
<evidence type="ECO:0000256" key="11">
    <source>
        <dbReference type="ARBA" id="ARBA00023134"/>
    </source>
</evidence>
<keyword evidence="11 15" id="KW-0342">GTP-binding</keyword>
<evidence type="ECO:0000313" key="20">
    <source>
        <dbReference type="EMBL" id="SFU44844.1"/>
    </source>
</evidence>
<dbReference type="EMBL" id="FPBV01000002">
    <property type="protein sequence ID" value="SFU44844.1"/>
    <property type="molecule type" value="Genomic_DNA"/>
</dbReference>
<gene>
    <name evidence="20" type="ORF">SAMN05421543_10273</name>
</gene>
<dbReference type="Pfam" id="PF07664">
    <property type="entry name" value="FeoB_C"/>
    <property type="match status" value="1"/>
</dbReference>
<dbReference type="InterPro" id="IPR041069">
    <property type="entry name" value="FeoB_Cyto"/>
</dbReference>
<evidence type="ECO:0000256" key="7">
    <source>
        <dbReference type="ARBA" id="ARBA00022741"/>
    </source>
</evidence>
<evidence type="ECO:0000256" key="2">
    <source>
        <dbReference type="ARBA" id="ARBA00004651"/>
    </source>
</evidence>
<dbReference type="PANTHER" id="PTHR43185:SF1">
    <property type="entry name" value="FE(2+) TRANSPORTER FEOB"/>
    <property type="match status" value="1"/>
</dbReference>
<feature type="binding site" evidence="15">
    <location>
        <begin position="115"/>
        <end position="118"/>
    </location>
    <ligand>
        <name>GTP</name>
        <dbReference type="ChEBI" id="CHEBI:37565"/>
        <label>1</label>
    </ligand>
</feature>
<keyword evidence="12 17" id="KW-0472">Membrane</keyword>
<comment type="function">
    <text evidence="1 17">Probable transporter of a GTP-driven Fe(2+) uptake system.</text>
</comment>
<dbReference type="SUPFAM" id="SSF52540">
    <property type="entry name" value="P-loop containing nucleoside triphosphate hydrolases"/>
    <property type="match status" value="1"/>
</dbReference>
<dbReference type="AlphaFoldDB" id="A0A1I7G8R8"/>
<feature type="transmembrane region" description="Helical" evidence="17">
    <location>
        <begin position="517"/>
        <end position="538"/>
    </location>
</feature>
<keyword evidence="3 17" id="KW-0813">Transport</keyword>
<dbReference type="STRING" id="392015.SAMN05421543_10273"/>
<dbReference type="Pfam" id="PF17910">
    <property type="entry name" value="FeoB_Cyto"/>
    <property type="match status" value="1"/>
</dbReference>
<evidence type="ECO:0000256" key="13">
    <source>
        <dbReference type="ARBA" id="ARBA00031200"/>
    </source>
</evidence>
<dbReference type="PRINTS" id="PR00326">
    <property type="entry name" value="GTP1OBG"/>
</dbReference>
<feature type="compositionally biased region" description="Gly residues" evidence="18">
    <location>
        <begin position="214"/>
        <end position="226"/>
    </location>
</feature>
<dbReference type="Pfam" id="PF07670">
    <property type="entry name" value="Gate"/>
    <property type="match status" value="2"/>
</dbReference>